<evidence type="ECO:0000259" key="1">
    <source>
        <dbReference type="Pfam" id="PF02272"/>
    </source>
</evidence>
<dbReference type="GO" id="GO:0004813">
    <property type="term" value="F:alanine-tRNA ligase activity"/>
    <property type="evidence" value="ECO:0007669"/>
    <property type="project" value="TreeGrafter"/>
</dbReference>
<dbReference type="Ensembl" id="ENSLACT00000000182.1">
    <property type="protein sequence ID" value="ENSLACP00000000180.1"/>
    <property type="gene ID" value="ENSLACG00000000163.1"/>
</dbReference>
<dbReference type="GO" id="GO:0003676">
    <property type="term" value="F:nucleic acid binding"/>
    <property type="evidence" value="ECO:0007669"/>
    <property type="project" value="InterPro"/>
</dbReference>
<organism evidence="2 3">
    <name type="scientific">Latimeria chalumnae</name>
    <name type="common">Coelacanth</name>
    <dbReference type="NCBI Taxonomy" id="7897"/>
    <lineage>
        <taxon>Eukaryota</taxon>
        <taxon>Metazoa</taxon>
        <taxon>Chordata</taxon>
        <taxon>Craniata</taxon>
        <taxon>Vertebrata</taxon>
        <taxon>Euteleostomi</taxon>
        <taxon>Coelacanthiformes</taxon>
        <taxon>Coelacanthidae</taxon>
        <taxon>Latimeria</taxon>
    </lineage>
</organism>
<reference evidence="2" key="3">
    <citation type="submission" date="2025-09" db="UniProtKB">
        <authorList>
            <consortium name="Ensembl"/>
        </authorList>
    </citation>
    <scope>IDENTIFICATION</scope>
</reference>
<reference evidence="3" key="1">
    <citation type="submission" date="2011-08" db="EMBL/GenBank/DDBJ databases">
        <title>The draft genome of Latimeria chalumnae.</title>
        <authorList>
            <person name="Di Palma F."/>
            <person name="Alfoldi J."/>
            <person name="Johnson J."/>
            <person name="Berlin A."/>
            <person name="Gnerre S."/>
            <person name="Jaffe D."/>
            <person name="MacCallum I."/>
            <person name="Young S."/>
            <person name="Walker B.J."/>
            <person name="Lander E."/>
            <person name="Lindblad-Toh K."/>
        </authorList>
    </citation>
    <scope>NUCLEOTIDE SEQUENCE [LARGE SCALE GENOMIC DNA]</scope>
    <source>
        <strain evidence="3">Wild caught</strain>
    </source>
</reference>
<accession>H2ZS09</accession>
<dbReference type="EMBL" id="AFYH01166894">
    <property type="status" value="NOT_ANNOTATED_CDS"/>
    <property type="molecule type" value="Genomic_DNA"/>
</dbReference>
<dbReference type="GO" id="GO:0002161">
    <property type="term" value="F:aminoacyl-tRNA deacylase activity"/>
    <property type="evidence" value="ECO:0007669"/>
    <property type="project" value="TreeGrafter"/>
</dbReference>
<dbReference type="InParanoid" id="H2ZS09"/>
<proteinExistence type="predicted"/>
<dbReference type="OrthoDB" id="2423964at2759"/>
<dbReference type="HOGENOM" id="CLU_083638_0_0_1"/>
<dbReference type="PANTHER" id="PTHR11777">
    <property type="entry name" value="ALANYL-TRNA SYNTHETASE"/>
    <property type="match status" value="1"/>
</dbReference>
<dbReference type="InterPro" id="IPR003156">
    <property type="entry name" value="DHHA1_dom"/>
</dbReference>
<dbReference type="OMA" id="ACQVSKG"/>
<dbReference type="Pfam" id="PF02272">
    <property type="entry name" value="DHHA1"/>
    <property type="match status" value="1"/>
</dbReference>
<name>H2ZS09_LATCH</name>
<dbReference type="STRING" id="7897.ENSLACP00000000180"/>
<dbReference type="KEGG" id="lcm:102359630"/>
<dbReference type="FunFam" id="3.10.310.40:FF:000004">
    <property type="entry name" value="Alanyl-tRNA synthetase 2, mitochondrial"/>
    <property type="match status" value="1"/>
</dbReference>
<dbReference type="eggNOG" id="KOG0188">
    <property type="taxonomic scope" value="Eukaryota"/>
</dbReference>
<dbReference type="GO" id="GO:0006419">
    <property type="term" value="P:alanyl-tRNA aminoacylation"/>
    <property type="evidence" value="ECO:0007669"/>
    <property type="project" value="TreeGrafter"/>
</dbReference>
<dbReference type="EMBL" id="AFYH01166893">
    <property type="status" value="NOT_ANNOTATED_CDS"/>
    <property type="molecule type" value="Genomic_DNA"/>
</dbReference>
<dbReference type="EMBL" id="AFYH01166890">
    <property type="status" value="NOT_ANNOTATED_CDS"/>
    <property type="molecule type" value="Genomic_DNA"/>
</dbReference>
<dbReference type="EMBL" id="AFYH01166891">
    <property type="status" value="NOT_ANNOTATED_CDS"/>
    <property type="molecule type" value="Genomic_DNA"/>
</dbReference>
<dbReference type="PANTHER" id="PTHR11777:SF8">
    <property type="entry name" value="ALANINE--TRNA LIGASE, MITOCHONDRIAL"/>
    <property type="match status" value="1"/>
</dbReference>
<evidence type="ECO:0000313" key="3">
    <source>
        <dbReference type="Proteomes" id="UP000008672"/>
    </source>
</evidence>
<dbReference type="GeneTree" id="ENSGT00940000158246"/>
<dbReference type="AlphaFoldDB" id="H2ZS09"/>
<dbReference type="EMBL" id="AFYH01166895">
    <property type="status" value="NOT_ANNOTATED_CDS"/>
    <property type="molecule type" value="Genomic_DNA"/>
</dbReference>
<dbReference type="EMBL" id="AFYH01166892">
    <property type="status" value="NOT_ANNOTATED_CDS"/>
    <property type="molecule type" value="Genomic_DNA"/>
</dbReference>
<evidence type="ECO:0000313" key="2">
    <source>
        <dbReference type="Ensembl" id="ENSLACP00000000180.1"/>
    </source>
</evidence>
<dbReference type="Bgee" id="ENSLACG00000000163">
    <property type="expression patterns" value="Expressed in mesonephros and 6 other cell types or tissues"/>
</dbReference>
<protein>
    <submittedName>
        <fullName evidence="2">Alanyl-tRNA synthetase 2, mitochondrial</fullName>
    </submittedName>
</protein>
<keyword evidence="3" id="KW-1185">Reference proteome</keyword>
<dbReference type="GO" id="GO:0005739">
    <property type="term" value="C:mitochondrion"/>
    <property type="evidence" value="ECO:0007669"/>
    <property type="project" value="TreeGrafter"/>
</dbReference>
<dbReference type="Gene3D" id="3.10.310.40">
    <property type="match status" value="1"/>
</dbReference>
<dbReference type="Proteomes" id="UP000008672">
    <property type="component" value="Unassembled WGS sequence"/>
</dbReference>
<sequence>MKGVSRLVAVTAEQAKEARETGAALARDVDSLFVRVQLGISVLQDALALSKEAGQLTDVVDTALMPQWQRKGLQSTLKALQRTTNTATRKLETKEASCKAQTLLKRHSDQPLVVDTLTTDSPSILMKVVNKLCEKSPDASVMLLSPQSNGKVLCACQVSKGLKDRFSAADWAVAVCTQMDGNAGGSSIVAKGIGHASQLDRVLKLALEFAKNKM</sequence>
<reference evidence="2" key="2">
    <citation type="submission" date="2025-08" db="UniProtKB">
        <authorList>
            <consortium name="Ensembl"/>
        </authorList>
    </citation>
    <scope>IDENTIFICATION</scope>
</reference>
<feature type="domain" description="DHHA1" evidence="1">
    <location>
        <begin position="112"/>
        <end position="211"/>
    </location>
</feature>
<dbReference type="InterPro" id="IPR050058">
    <property type="entry name" value="Ala-tRNA_ligase"/>
</dbReference>